<feature type="domain" description="Glycerol-3-phosphate dehydrogenase NAD-dependent N-terminal" evidence="1">
    <location>
        <begin position="5"/>
        <end position="93"/>
    </location>
</feature>
<evidence type="ECO:0000313" key="2">
    <source>
        <dbReference type="EMBL" id="GAI02937.1"/>
    </source>
</evidence>
<dbReference type="Gene3D" id="3.40.50.720">
    <property type="entry name" value="NAD(P)-binding Rossmann-like Domain"/>
    <property type="match status" value="1"/>
</dbReference>
<dbReference type="SUPFAM" id="SSF51735">
    <property type="entry name" value="NAD(P)-binding Rossmann-fold domains"/>
    <property type="match status" value="1"/>
</dbReference>
<sequence>MPNVITIIGNTSWGNTLGGLLSEGGATVKLWARSEAEAKELNQGRHKYSVTSHIEEALNGADLAIWAVPSQKLRENVSQARDYLTSSMLLMSAA</sequence>
<gene>
    <name evidence="2" type="ORF">S06H3_22849</name>
</gene>
<dbReference type="GO" id="GO:0051287">
    <property type="term" value="F:NAD binding"/>
    <property type="evidence" value="ECO:0007669"/>
    <property type="project" value="InterPro"/>
</dbReference>
<dbReference type="EMBL" id="BARV01012297">
    <property type="protein sequence ID" value="GAI02937.1"/>
    <property type="molecule type" value="Genomic_DNA"/>
</dbReference>
<dbReference type="InterPro" id="IPR036291">
    <property type="entry name" value="NAD(P)-bd_dom_sf"/>
</dbReference>
<organism evidence="2">
    <name type="scientific">marine sediment metagenome</name>
    <dbReference type="NCBI Taxonomy" id="412755"/>
    <lineage>
        <taxon>unclassified sequences</taxon>
        <taxon>metagenomes</taxon>
        <taxon>ecological metagenomes</taxon>
    </lineage>
</organism>
<dbReference type="AlphaFoldDB" id="X1K7C0"/>
<dbReference type="GO" id="GO:0016616">
    <property type="term" value="F:oxidoreductase activity, acting on the CH-OH group of donors, NAD or NADP as acceptor"/>
    <property type="evidence" value="ECO:0007669"/>
    <property type="project" value="InterPro"/>
</dbReference>
<reference evidence="2" key="1">
    <citation type="journal article" date="2014" name="Front. Microbiol.">
        <title>High frequency of phylogenetically diverse reductive dehalogenase-homologous genes in deep subseafloor sedimentary metagenomes.</title>
        <authorList>
            <person name="Kawai M."/>
            <person name="Futagami T."/>
            <person name="Toyoda A."/>
            <person name="Takaki Y."/>
            <person name="Nishi S."/>
            <person name="Hori S."/>
            <person name="Arai W."/>
            <person name="Tsubouchi T."/>
            <person name="Morono Y."/>
            <person name="Uchiyama I."/>
            <person name="Ito T."/>
            <person name="Fujiyama A."/>
            <person name="Inagaki F."/>
            <person name="Takami H."/>
        </authorList>
    </citation>
    <scope>NUCLEOTIDE SEQUENCE</scope>
    <source>
        <strain evidence="2">Expedition CK06-06</strain>
    </source>
</reference>
<dbReference type="Pfam" id="PF01210">
    <property type="entry name" value="NAD_Gly3P_dh_N"/>
    <property type="match status" value="1"/>
</dbReference>
<feature type="non-terminal residue" evidence="2">
    <location>
        <position position="94"/>
    </location>
</feature>
<protein>
    <recommendedName>
        <fullName evidence="1">Glycerol-3-phosphate dehydrogenase NAD-dependent N-terminal domain-containing protein</fullName>
    </recommendedName>
</protein>
<accession>X1K7C0</accession>
<dbReference type="InterPro" id="IPR011128">
    <property type="entry name" value="G3P_DH_NAD-dep_N"/>
</dbReference>
<name>X1K7C0_9ZZZZ</name>
<evidence type="ECO:0000259" key="1">
    <source>
        <dbReference type="Pfam" id="PF01210"/>
    </source>
</evidence>
<proteinExistence type="predicted"/>
<dbReference type="GO" id="GO:0046168">
    <property type="term" value="P:glycerol-3-phosphate catabolic process"/>
    <property type="evidence" value="ECO:0007669"/>
    <property type="project" value="InterPro"/>
</dbReference>
<comment type="caution">
    <text evidence="2">The sequence shown here is derived from an EMBL/GenBank/DDBJ whole genome shotgun (WGS) entry which is preliminary data.</text>
</comment>